<accession>A0AAD7REY9</accession>
<evidence type="ECO:0000313" key="1">
    <source>
        <dbReference type="EMBL" id="KAJ8378768.1"/>
    </source>
</evidence>
<gene>
    <name evidence="1" type="ORF">AAFF_G00236400</name>
</gene>
<protein>
    <submittedName>
        <fullName evidence="1">Uncharacterized protein</fullName>
    </submittedName>
</protein>
<comment type="caution">
    <text evidence="1">The sequence shown here is derived from an EMBL/GenBank/DDBJ whole genome shotgun (WGS) entry which is preliminary data.</text>
</comment>
<proteinExistence type="predicted"/>
<dbReference type="Proteomes" id="UP001221898">
    <property type="component" value="Unassembled WGS sequence"/>
</dbReference>
<name>A0AAD7REY9_9TELE</name>
<dbReference type="EMBL" id="JAINUG010000311">
    <property type="protein sequence ID" value="KAJ8378768.1"/>
    <property type="molecule type" value="Genomic_DNA"/>
</dbReference>
<reference evidence="1" key="1">
    <citation type="journal article" date="2023" name="Science">
        <title>Genome structures resolve the early diversification of teleost fishes.</title>
        <authorList>
            <person name="Parey E."/>
            <person name="Louis A."/>
            <person name="Montfort J."/>
            <person name="Bouchez O."/>
            <person name="Roques C."/>
            <person name="Iampietro C."/>
            <person name="Lluch J."/>
            <person name="Castinel A."/>
            <person name="Donnadieu C."/>
            <person name="Desvignes T."/>
            <person name="Floi Bucao C."/>
            <person name="Jouanno E."/>
            <person name="Wen M."/>
            <person name="Mejri S."/>
            <person name="Dirks R."/>
            <person name="Jansen H."/>
            <person name="Henkel C."/>
            <person name="Chen W.J."/>
            <person name="Zahm M."/>
            <person name="Cabau C."/>
            <person name="Klopp C."/>
            <person name="Thompson A.W."/>
            <person name="Robinson-Rechavi M."/>
            <person name="Braasch I."/>
            <person name="Lecointre G."/>
            <person name="Bobe J."/>
            <person name="Postlethwait J.H."/>
            <person name="Berthelot C."/>
            <person name="Roest Crollius H."/>
            <person name="Guiguen Y."/>
        </authorList>
    </citation>
    <scope>NUCLEOTIDE SEQUENCE</scope>
    <source>
        <strain evidence="1">NC1722</strain>
    </source>
</reference>
<keyword evidence="2" id="KW-1185">Reference proteome</keyword>
<sequence length="133" mass="14805">MRPAFHPARNIFLHVKMQPGRSRFPAALRRAECAALPVGRSARPVLTTARRTTTVWHHRGIANYRRPRCRAAVLEMHRPFGSEGRFRCIPLPASPLGLTAPKTALMDKRSAASHFHSIKTTMMAAASPMLAFP</sequence>
<dbReference type="AlphaFoldDB" id="A0AAD7REY9"/>
<organism evidence="1 2">
    <name type="scientific">Aldrovandia affinis</name>
    <dbReference type="NCBI Taxonomy" id="143900"/>
    <lineage>
        <taxon>Eukaryota</taxon>
        <taxon>Metazoa</taxon>
        <taxon>Chordata</taxon>
        <taxon>Craniata</taxon>
        <taxon>Vertebrata</taxon>
        <taxon>Euteleostomi</taxon>
        <taxon>Actinopterygii</taxon>
        <taxon>Neopterygii</taxon>
        <taxon>Teleostei</taxon>
        <taxon>Notacanthiformes</taxon>
        <taxon>Halosauridae</taxon>
        <taxon>Aldrovandia</taxon>
    </lineage>
</organism>
<evidence type="ECO:0000313" key="2">
    <source>
        <dbReference type="Proteomes" id="UP001221898"/>
    </source>
</evidence>